<feature type="domain" description="UDENN" evidence="5">
    <location>
        <begin position="892"/>
        <end position="1412"/>
    </location>
</feature>
<feature type="compositionally biased region" description="Basic and acidic residues" evidence="4">
    <location>
        <begin position="2054"/>
        <end position="2068"/>
    </location>
</feature>
<keyword evidence="1 3" id="KW-0853">WD repeat</keyword>
<dbReference type="PRINTS" id="PR00320">
    <property type="entry name" value="GPROTEINBRPT"/>
</dbReference>
<dbReference type="SMART" id="SM00320">
    <property type="entry name" value="WD40"/>
    <property type="match status" value="8"/>
</dbReference>
<feature type="repeat" description="WD" evidence="3">
    <location>
        <begin position="2253"/>
        <end position="2284"/>
    </location>
</feature>
<dbReference type="Gene3D" id="2.130.10.10">
    <property type="entry name" value="YVTN repeat-like/Quinoprotein amine dehydrogenase"/>
    <property type="match status" value="2"/>
</dbReference>
<dbReference type="Pfam" id="PF00400">
    <property type="entry name" value="WD40"/>
    <property type="match status" value="4"/>
</dbReference>
<evidence type="ECO:0000256" key="1">
    <source>
        <dbReference type="ARBA" id="ARBA00022574"/>
    </source>
</evidence>
<dbReference type="GO" id="GO:0032483">
    <property type="term" value="P:regulation of Rab protein signal transduction"/>
    <property type="evidence" value="ECO:0007669"/>
    <property type="project" value="TreeGrafter"/>
</dbReference>
<dbReference type="PROSITE" id="PS00678">
    <property type="entry name" value="WD_REPEATS_1"/>
    <property type="match status" value="2"/>
</dbReference>
<dbReference type="Pfam" id="PF02141">
    <property type="entry name" value="DENN"/>
    <property type="match status" value="1"/>
</dbReference>
<feature type="region of interest" description="Disordered" evidence="4">
    <location>
        <begin position="1"/>
        <end position="509"/>
    </location>
</feature>
<proteinExistence type="predicted"/>
<evidence type="ECO:0000256" key="3">
    <source>
        <dbReference type="PROSITE-ProRule" id="PRU00221"/>
    </source>
</evidence>
<accession>A0AAD2FX09</accession>
<keyword evidence="2" id="KW-0677">Repeat</keyword>
<feature type="compositionally biased region" description="Basic and acidic residues" evidence="4">
    <location>
        <begin position="227"/>
        <end position="238"/>
    </location>
</feature>
<dbReference type="InterPro" id="IPR001194">
    <property type="entry name" value="cDENN_dom"/>
</dbReference>
<dbReference type="InterPro" id="IPR019775">
    <property type="entry name" value="WD40_repeat_CS"/>
</dbReference>
<dbReference type="PROSITE" id="PS50211">
    <property type="entry name" value="DENN"/>
    <property type="match status" value="1"/>
</dbReference>
<dbReference type="PANTHER" id="PTHR12296">
    <property type="entry name" value="DENN DOMAIN-CONTAINING PROTEIN 4"/>
    <property type="match status" value="1"/>
</dbReference>
<evidence type="ECO:0000259" key="5">
    <source>
        <dbReference type="PROSITE" id="PS50211"/>
    </source>
</evidence>
<dbReference type="PANTHER" id="PTHR12296:SF21">
    <property type="entry name" value="DENN DOMAIN-CONTAINING PROTEIN 3"/>
    <property type="match status" value="1"/>
</dbReference>
<feature type="repeat" description="WD" evidence="3">
    <location>
        <begin position="2139"/>
        <end position="2176"/>
    </location>
</feature>
<feature type="compositionally biased region" description="Basic and acidic residues" evidence="4">
    <location>
        <begin position="331"/>
        <end position="340"/>
    </location>
</feature>
<feature type="compositionally biased region" description="Low complexity" evidence="4">
    <location>
        <begin position="666"/>
        <end position="677"/>
    </location>
</feature>
<name>A0AAD2FX09_9STRA</name>
<evidence type="ECO:0000313" key="7">
    <source>
        <dbReference type="Proteomes" id="UP001295423"/>
    </source>
</evidence>
<dbReference type="Pfam" id="PF03456">
    <property type="entry name" value="uDENN"/>
    <property type="match status" value="1"/>
</dbReference>
<dbReference type="EMBL" id="CAKOGP040001881">
    <property type="protein sequence ID" value="CAJ1955099.1"/>
    <property type="molecule type" value="Genomic_DNA"/>
</dbReference>
<feature type="repeat" description="WD" evidence="3">
    <location>
        <begin position="2209"/>
        <end position="2246"/>
    </location>
</feature>
<reference evidence="6" key="1">
    <citation type="submission" date="2023-08" db="EMBL/GenBank/DDBJ databases">
        <authorList>
            <person name="Audoor S."/>
            <person name="Bilcke G."/>
        </authorList>
    </citation>
    <scope>NUCLEOTIDE SEQUENCE</scope>
</reference>
<feature type="compositionally biased region" description="Basic and acidic residues" evidence="4">
    <location>
        <begin position="249"/>
        <end position="274"/>
    </location>
</feature>
<feature type="region of interest" description="Disordered" evidence="4">
    <location>
        <begin position="646"/>
        <end position="677"/>
    </location>
</feature>
<evidence type="ECO:0000256" key="4">
    <source>
        <dbReference type="SAM" id="MobiDB-lite"/>
    </source>
</evidence>
<dbReference type="SUPFAM" id="SSF50978">
    <property type="entry name" value="WD40 repeat-like"/>
    <property type="match status" value="1"/>
</dbReference>
<comment type="caution">
    <text evidence="6">The sequence shown here is derived from an EMBL/GenBank/DDBJ whole genome shotgun (WGS) entry which is preliminary data.</text>
</comment>
<sequence>MSTNRRSIGDEDDHSTIRRRARHRGSGSGDSDDGDGEPMGSSSHSLSSQGRRQTRRPGEATSGDNLEPDGRPSSTAGIAANARSRDRTYNPTSRSERVSRVLDAATDDASAKSGRSRASVSTPNHEDELERIRGIRARRMRQERLDRGDDGSRSPSRNEARRMEHRMRRRELREAKANGETLSSPIQHRSTPAISRRELEDAGLVPRESARIGDTQSKPNRVRSHRLKDLSPSRHDDGASMSSARRRRDRSERMSSEASAESRWDRVEDIDARLRARRARRNASESVTVVSNLDADEGQPRERLSLSNSQDALSEASGYSGMSVGSGDSEFTGRRGERTQRQPTARRSPPPRSKSADEDLVQNGVDPSLFDRGARRRERQQLRMKTVDTRTTGLTERLRVRREARAAERANSASTTQGKTEEGEEMPSVVTQSVEQSVTAEETSSEQSSVKESPPESSNSETSYRALSPPATDQSGQDHATKYSAETLISRENLDELEPSTLSNDNDSDSKWSLKLKVITAEDLPPHITPSMPLCPFVKAGFVRVPDEPSDRIANVVMEKLGRNSIDKLKSSQVRYTTSKMLSKRDSGMVDFSQELRWDGISHLNQVALLLELAAHNVDTPQNIAESPPPLSQCDAFRVRVQNEMSQENNGLKSGRHMDANGDPVRSLSRNKSSESSARGFGAFWNRATNKKVAELQAAEAAAEMAKKIMEQDQKKAADNTKASVRGGEGKKEIPMKLTTTPQSDYLVALRICNADLHKEITPKEDVRIGSLVLPLSNLFLDRPDDKHETVKLDQWYKFEKATNPSSVSSSGWKNPSVRLELVFGSMEAMDKEENESKVEDIVDADPPMHPQKRLSMMNPSSARNKADEVVVEDPVLEPGVVDFVSVVGCRDIGSQKNDSGHKGWVDSTPESVILEQFPPNNEFHQKNGRNALLPEMIQWFCFPEGCKLWRGTGPPSHEDLKLSRFSASSPANIASSLSTFDACLGCTTSFSWFVIASNSDKYGSKLVKTYSAVIRFFAPAPLGIDPTQEDFAQNSSNVAKSTGAARRLWVPIGICLTSNLPIVGTMEAMLLRICEGLALDSGNDRYKNIKESLMSVILDFQKPMAGAVNSSIPFLAGHRFLLSMPTPMGLPALPHGRSVVSVCRLLGGEGLVFLLAAVLTECKILIHSRDTADIAMVAEVITALVYPFTWSLPYIPILPLGMLEFVEAPLSFILGIPTCNLQLIDPYALEDIVVIDLDNGISPLEFLESGRRSSKIERKTPTPLPANVATNISKAWHRLLRAEEEVEEQFGNAMLGEQSLPRLEGESLAEREFRISVAIEISSLFRGYDDCVGPVFNRDKFLKIAPALFEERRSRGVGNVLSSRSRHSSQKSISPRSKRFLSLLVNTQNFQQLLESLETDESWLFHEIMKSFEDMSSDGKGNSRSENSVVRSDKLLSQLGKKLQKIEDKVPTYLVDQTENVDRGALGDDDIFDQDDSEWFESFDNFGFDASAPNAEDSFRSIADGMLIEIDHPSAPEGSGDPNAISLEYLQKLEATPWKYKPIFEMSIGADGSYNESHPSKPRVKLRDAIGERRFRDWKIARDQKAGNDVDLAFLHDSIRAPKQSVAVDLRSLVSSATDDTATMISMSSSSSSLRSILPPEQQRVDDAKNRDLIRRCLDKANVSNGNWSEYNGGTDEDGFNPFLENGRDLMEEAEKALRNPTAQRFLLSILAQRSRLENQRARTLRHRQSSVASAASRVSEIAFECLVRLVCAMLDSCMEYNEFELAYRLLTHSAGFVMVTQSETSEDEDAENVVSMTSRIGLHPIFANIGVWRTVMSLHLRDRLSEIKSESVSSDDESEEEEEEGVLEYEAAVATLYEMVGYEIPGEELSRFAMHASEENGWFCDDRGRQLLMIARRIAIRRDQVEVGGAGDQDYMDLIRKSKDSEPDTVSLSIAEVETREWMEVGWCHPAAPSSVIRQDATAPKLSSGFMKRSPITAVASFGCSVIATGGLDGSVFMAHSIPDTSNIGESPPAVRGIHLDWGSASRAGTGMSSDGVYGVGAVSCLAASHGNGEHSTVRSNKDSTDKQSGAETLLASMEGSRVVAGTTAGDLRVWSVKDIYSAVLASQKEEDSDTKSMFGGGNVSNRLRFSLRGRALAGHRGGVTCIDVPSNVYRPDSLVTGGADGLIKLWSLRALATGRRSSSMTSQQDADGTEAQSRGGDALSVFSGHTSRVICVLSAWHGDRLLSGGADRTLRVWDLASGNGKCINKLVGHSGWVTMVKYWGPNTVVSASTDRSIALWDARLRDSPLFLLRSHSSPISDFLVGSRTDPMMISAGTDGTISTWDFRKLSGSRNMKFGTPDNDDSLSCHVVRVPARSLAHEINGTEKLATSSVRLARGFCSSRSSFLSVGSDAVIREWDISTGHQLDSLTTGHADAVTCVQSFGQSDGMTPSSRLQEGMITSSWDGTIRMKFKKT</sequence>
<feature type="compositionally biased region" description="Basic and acidic residues" evidence="4">
    <location>
        <begin position="379"/>
        <end position="388"/>
    </location>
</feature>
<dbReference type="GO" id="GO:0031410">
    <property type="term" value="C:cytoplasmic vesicle"/>
    <property type="evidence" value="ECO:0007669"/>
    <property type="project" value="TreeGrafter"/>
</dbReference>
<dbReference type="InterPro" id="IPR020472">
    <property type="entry name" value="WD40_PAC1"/>
</dbReference>
<evidence type="ECO:0000313" key="6">
    <source>
        <dbReference type="EMBL" id="CAJ1955099.1"/>
    </source>
</evidence>
<gene>
    <name evidence="6" type="ORF">CYCCA115_LOCUS15583</name>
</gene>
<dbReference type="PROSITE" id="PS50082">
    <property type="entry name" value="WD_REPEATS_2"/>
    <property type="match status" value="4"/>
</dbReference>
<dbReference type="InterPro" id="IPR015943">
    <property type="entry name" value="WD40/YVTN_repeat-like_dom_sf"/>
</dbReference>
<dbReference type="Proteomes" id="UP001295423">
    <property type="component" value="Unassembled WGS sequence"/>
</dbReference>
<evidence type="ECO:0000256" key="2">
    <source>
        <dbReference type="ARBA" id="ARBA00022737"/>
    </source>
</evidence>
<feature type="compositionally biased region" description="Basic and acidic residues" evidence="4">
    <location>
        <begin position="83"/>
        <end position="100"/>
    </location>
</feature>
<dbReference type="Gene3D" id="3.40.50.11500">
    <property type="match status" value="1"/>
</dbReference>
<feature type="compositionally biased region" description="Basic and acidic residues" evidence="4">
    <location>
        <begin position="124"/>
        <end position="133"/>
    </location>
</feature>
<dbReference type="SMART" id="SM00799">
    <property type="entry name" value="DENN"/>
    <property type="match status" value="1"/>
</dbReference>
<feature type="compositionally biased region" description="Polar residues" evidence="4">
    <location>
        <begin position="180"/>
        <end position="193"/>
    </location>
</feature>
<dbReference type="InterPro" id="IPR043153">
    <property type="entry name" value="DENN_C"/>
</dbReference>
<protein>
    <recommendedName>
        <fullName evidence="5">UDENN domain-containing protein</fullName>
    </recommendedName>
</protein>
<organism evidence="6 7">
    <name type="scientific">Cylindrotheca closterium</name>
    <dbReference type="NCBI Taxonomy" id="2856"/>
    <lineage>
        <taxon>Eukaryota</taxon>
        <taxon>Sar</taxon>
        <taxon>Stramenopiles</taxon>
        <taxon>Ochrophyta</taxon>
        <taxon>Bacillariophyta</taxon>
        <taxon>Bacillariophyceae</taxon>
        <taxon>Bacillariophycidae</taxon>
        <taxon>Bacillariales</taxon>
        <taxon>Bacillariaceae</taxon>
        <taxon>Cylindrotheca</taxon>
    </lineage>
</organism>
<keyword evidence="7" id="KW-1185">Reference proteome</keyword>
<dbReference type="InterPro" id="IPR036322">
    <property type="entry name" value="WD40_repeat_dom_sf"/>
</dbReference>
<feature type="region of interest" description="Disordered" evidence="4">
    <location>
        <begin position="712"/>
        <end position="735"/>
    </location>
</feature>
<dbReference type="PROSITE" id="PS50294">
    <property type="entry name" value="WD_REPEATS_REGION"/>
    <property type="match status" value="2"/>
</dbReference>
<feature type="repeat" description="WD" evidence="3">
    <location>
        <begin position="2295"/>
        <end position="2337"/>
    </location>
</feature>
<dbReference type="InterPro" id="IPR001680">
    <property type="entry name" value="WD40_rpt"/>
</dbReference>
<dbReference type="InterPro" id="IPR051696">
    <property type="entry name" value="DENN_Domain_GEFs"/>
</dbReference>
<feature type="region of interest" description="Disordered" evidence="4">
    <location>
        <begin position="2053"/>
        <end position="2073"/>
    </location>
</feature>
<dbReference type="InterPro" id="IPR005113">
    <property type="entry name" value="uDENN_dom"/>
</dbReference>
<feature type="compositionally biased region" description="Low complexity" evidence="4">
    <location>
        <begin position="428"/>
        <end position="463"/>
    </location>
</feature>
<feature type="compositionally biased region" description="Basic and acidic residues" evidence="4">
    <location>
        <begin position="396"/>
        <end position="408"/>
    </location>
</feature>
<feature type="compositionally biased region" description="Basic and acidic residues" evidence="4">
    <location>
        <begin position="140"/>
        <end position="162"/>
    </location>
</feature>
<dbReference type="InterPro" id="IPR037516">
    <property type="entry name" value="Tripartite_DENN"/>
</dbReference>
<feature type="compositionally biased region" description="Low complexity" evidence="4">
    <location>
        <begin position="38"/>
        <end position="48"/>
    </location>
</feature>